<dbReference type="PANTHER" id="PTHR43386">
    <property type="entry name" value="OLIGOPEPTIDE TRANSPORT SYSTEM PERMEASE PROTEIN APPC"/>
    <property type="match status" value="1"/>
</dbReference>
<dbReference type="Pfam" id="PF00528">
    <property type="entry name" value="BPD_transp_1"/>
    <property type="match status" value="1"/>
</dbReference>
<proteinExistence type="inferred from homology"/>
<dbReference type="RefSeq" id="WP_085188802.1">
    <property type="nucleotide sequence ID" value="NZ_AP022605.1"/>
</dbReference>
<comment type="subcellular location">
    <subcellularLocation>
        <location evidence="1 7">Cell membrane</location>
        <topology evidence="1 7">Multi-pass membrane protein</topology>
    </subcellularLocation>
</comment>
<reference evidence="10 11" key="1">
    <citation type="submission" date="2016-01" db="EMBL/GenBank/DDBJ databases">
        <title>The new phylogeny of the genus Mycobacterium.</title>
        <authorList>
            <person name="Tarcisio F."/>
            <person name="Conor M."/>
            <person name="Antonella G."/>
            <person name="Elisabetta G."/>
            <person name="Giulia F.S."/>
            <person name="Sara T."/>
            <person name="Anna F."/>
            <person name="Clotilde B."/>
            <person name="Roberto B."/>
            <person name="Veronica D.S."/>
            <person name="Fabio R."/>
            <person name="Monica P."/>
            <person name="Olivier J."/>
            <person name="Enrico T."/>
            <person name="Nicola S."/>
        </authorList>
    </citation>
    <scope>NUCLEOTIDE SEQUENCE [LARGE SCALE GENOMIC DNA]</scope>
    <source>
        <strain evidence="10 11">DSM 44339</strain>
    </source>
</reference>
<dbReference type="InterPro" id="IPR035906">
    <property type="entry name" value="MetI-like_sf"/>
</dbReference>
<evidence type="ECO:0000313" key="10">
    <source>
        <dbReference type="EMBL" id="ORV44042.1"/>
    </source>
</evidence>
<keyword evidence="4 7" id="KW-0812">Transmembrane</keyword>
<dbReference type="EMBL" id="LQOS01000016">
    <property type="protein sequence ID" value="ORV44042.1"/>
    <property type="molecule type" value="Genomic_DNA"/>
</dbReference>
<accession>A0A1X1THK4</accession>
<keyword evidence="6 7" id="KW-0472">Membrane</keyword>
<feature type="transmembrane region" description="Helical" evidence="7">
    <location>
        <begin position="210"/>
        <end position="236"/>
    </location>
</feature>
<evidence type="ECO:0000313" key="9">
    <source>
        <dbReference type="EMBL" id="BBZ07620.1"/>
    </source>
</evidence>
<feature type="transmembrane region" description="Helical" evidence="7">
    <location>
        <begin position="32"/>
        <end position="51"/>
    </location>
</feature>
<feature type="transmembrane region" description="Helical" evidence="7">
    <location>
        <begin position="143"/>
        <end position="171"/>
    </location>
</feature>
<dbReference type="GO" id="GO:0055085">
    <property type="term" value="P:transmembrane transport"/>
    <property type="evidence" value="ECO:0007669"/>
    <property type="project" value="InterPro"/>
</dbReference>
<keyword evidence="11" id="KW-1185">Reference proteome</keyword>
<gene>
    <name evidence="10" type="ORF">AWC01_04985</name>
    <name evidence="9" type="ORF">MDOR_17890</name>
</gene>
<keyword evidence="2 7" id="KW-0813">Transport</keyword>
<evidence type="ECO:0000259" key="8">
    <source>
        <dbReference type="PROSITE" id="PS50928"/>
    </source>
</evidence>
<dbReference type="Proteomes" id="UP000193564">
    <property type="component" value="Unassembled WGS sequence"/>
</dbReference>
<keyword evidence="5 7" id="KW-1133">Transmembrane helix</keyword>
<evidence type="ECO:0000256" key="5">
    <source>
        <dbReference type="ARBA" id="ARBA00022989"/>
    </source>
</evidence>
<dbReference type="EMBL" id="AP022605">
    <property type="protein sequence ID" value="BBZ07620.1"/>
    <property type="molecule type" value="Genomic_DNA"/>
</dbReference>
<sequence length="292" mass="31230">MAIAEYYVPTELVRYRSRMGLATRQYFQGTSIASYVAFGALALMFFVAIFARQIAPFDPLIAVGKPMTAPSAANLLGTDTVGRDILSRVLCGMQTSWFGALAVVGFAVVFGGLIGLIAGAAGGWFDAVLMRMTDAFLALPGPILALAVVAALGRSYTHTLIGVAIVWWPLYTRIVRSEVRKLRASPHTEAARVGGVSWWRLLRRHLLPGAVPVTIVTASLDIAALVLMLASLSFLGLGAPQPAPELGSMSAQGITYIFSAWWIPIMPAIAVALIAIVANFAGDALRDRIRDR</sequence>
<feature type="transmembrane region" description="Helical" evidence="7">
    <location>
        <begin position="256"/>
        <end position="282"/>
    </location>
</feature>
<dbReference type="CDD" id="cd06261">
    <property type="entry name" value="TM_PBP2"/>
    <property type="match status" value="1"/>
</dbReference>
<feature type="transmembrane region" description="Helical" evidence="7">
    <location>
        <begin position="97"/>
        <end position="123"/>
    </location>
</feature>
<evidence type="ECO:0000313" key="12">
    <source>
        <dbReference type="Proteomes" id="UP000467201"/>
    </source>
</evidence>
<name>A0A1X1THK4_9MYCO</name>
<dbReference type="Proteomes" id="UP000467201">
    <property type="component" value="Chromosome"/>
</dbReference>
<reference evidence="9 12" key="2">
    <citation type="journal article" date="2019" name="Emerg. Microbes Infect.">
        <title>Comprehensive subspecies identification of 175 nontuberculous mycobacteria species based on 7547 genomic profiles.</title>
        <authorList>
            <person name="Matsumoto Y."/>
            <person name="Kinjo T."/>
            <person name="Motooka D."/>
            <person name="Nabeya D."/>
            <person name="Jung N."/>
            <person name="Uechi K."/>
            <person name="Horii T."/>
            <person name="Iida T."/>
            <person name="Fujita J."/>
            <person name="Nakamura S."/>
        </authorList>
    </citation>
    <scope>NUCLEOTIDE SEQUENCE [LARGE SCALE GENOMIC DNA]</scope>
    <source>
        <strain evidence="9 12">JCM 12405</strain>
    </source>
</reference>
<organism evidence="10 11">
    <name type="scientific">Mycolicibacterium doricum</name>
    <dbReference type="NCBI Taxonomy" id="126673"/>
    <lineage>
        <taxon>Bacteria</taxon>
        <taxon>Bacillati</taxon>
        <taxon>Actinomycetota</taxon>
        <taxon>Actinomycetes</taxon>
        <taxon>Mycobacteriales</taxon>
        <taxon>Mycobacteriaceae</taxon>
        <taxon>Mycolicibacterium</taxon>
    </lineage>
</organism>
<dbReference type="InterPro" id="IPR050366">
    <property type="entry name" value="BP-dependent_transpt_permease"/>
</dbReference>
<evidence type="ECO:0000313" key="11">
    <source>
        <dbReference type="Proteomes" id="UP000193564"/>
    </source>
</evidence>
<dbReference type="STRING" id="126673.AWC01_04985"/>
<dbReference type="OrthoDB" id="9812701at2"/>
<evidence type="ECO:0000256" key="3">
    <source>
        <dbReference type="ARBA" id="ARBA00022475"/>
    </source>
</evidence>
<dbReference type="Gene3D" id="1.10.3720.10">
    <property type="entry name" value="MetI-like"/>
    <property type="match status" value="1"/>
</dbReference>
<dbReference type="PANTHER" id="PTHR43386:SF25">
    <property type="entry name" value="PEPTIDE ABC TRANSPORTER PERMEASE PROTEIN"/>
    <property type="match status" value="1"/>
</dbReference>
<comment type="similarity">
    <text evidence="7">Belongs to the binding-protein-dependent transport system permease family.</text>
</comment>
<evidence type="ECO:0000256" key="1">
    <source>
        <dbReference type="ARBA" id="ARBA00004651"/>
    </source>
</evidence>
<reference evidence="9" key="3">
    <citation type="submission" date="2020-02" db="EMBL/GenBank/DDBJ databases">
        <authorList>
            <person name="Matsumoto Y."/>
            <person name="Motooka D."/>
            <person name="Nakamura S."/>
        </authorList>
    </citation>
    <scope>NUCLEOTIDE SEQUENCE</scope>
    <source>
        <strain evidence="9">JCM 12405</strain>
    </source>
</reference>
<evidence type="ECO:0000256" key="7">
    <source>
        <dbReference type="RuleBase" id="RU363032"/>
    </source>
</evidence>
<protein>
    <submittedName>
        <fullName evidence="10">ABC transporter permease</fullName>
    </submittedName>
    <submittedName>
        <fullName evidence="9">Cytochrome c550</fullName>
    </submittedName>
</protein>
<evidence type="ECO:0000256" key="2">
    <source>
        <dbReference type="ARBA" id="ARBA00022448"/>
    </source>
</evidence>
<evidence type="ECO:0000256" key="6">
    <source>
        <dbReference type="ARBA" id="ARBA00023136"/>
    </source>
</evidence>
<dbReference type="KEGG" id="mdr:MDOR_17890"/>
<feature type="domain" description="ABC transmembrane type-1" evidence="8">
    <location>
        <begin position="93"/>
        <end position="282"/>
    </location>
</feature>
<keyword evidence="3" id="KW-1003">Cell membrane</keyword>
<dbReference type="SUPFAM" id="SSF161098">
    <property type="entry name" value="MetI-like"/>
    <property type="match status" value="1"/>
</dbReference>
<dbReference type="GO" id="GO:0005886">
    <property type="term" value="C:plasma membrane"/>
    <property type="evidence" value="ECO:0007669"/>
    <property type="project" value="UniProtKB-SubCell"/>
</dbReference>
<dbReference type="PROSITE" id="PS50928">
    <property type="entry name" value="ABC_TM1"/>
    <property type="match status" value="1"/>
</dbReference>
<dbReference type="InterPro" id="IPR000515">
    <property type="entry name" value="MetI-like"/>
</dbReference>
<dbReference type="AlphaFoldDB" id="A0A1X1THK4"/>
<evidence type="ECO:0000256" key="4">
    <source>
        <dbReference type="ARBA" id="ARBA00022692"/>
    </source>
</evidence>